<gene>
    <name evidence="4" type="ORF">I5282_08930</name>
</gene>
<feature type="domain" description="Thiosulphate:quinone oxidoreductase small subunit DoxA" evidence="3">
    <location>
        <begin position="232"/>
        <end position="345"/>
    </location>
</feature>
<proteinExistence type="predicted"/>
<comment type="caution">
    <text evidence="4">The sequence shown here is derived from an EMBL/GenBank/DDBJ whole genome shotgun (WGS) entry which is preliminary data.</text>
</comment>
<sequence>MMEHHKTNSTESLNWQILGWGILCIRFVQGWIFWGGGSRRFIYDPQKLDPYAPQWMANKLQSTMPGVLFDAGHLVSYLLEHFILLYLAIIAFSLMELLSGLGLIFGFFTRAAAMVTVFISVVLMILFGWQGSTCLDEWTMAVSNLSMGLTLFLTGGSVYSIDSWMTQRYPSLLHKRWFLFLGSGPWSLETMQRAALGCFIFTVLFTVGTYDYYRGSVFSRYHVGPVNPDRFHLSLNDGQLDANSVRFKMYVDGGPSVVPVYIMRIELLDGTQNIVRSWTASQLRALPQTAIKNVYAYNQVKVGMYGLVAPESAKAEISLLFSKGIKLLPGPYQLQIYTVDGHRWDLALRL</sequence>
<dbReference type="PANTHER" id="PTHR33452">
    <property type="entry name" value="OXIDOREDUCTASE CATD-RELATED"/>
    <property type="match status" value="1"/>
</dbReference>
<evidence type="ECO:0000259" key="2">
    <source>
        <dbReference type="Pfam" id="PF04173"/>
    </source>
</evidence>
<evidence type="ECO:0000256" key="1">
    <source>
        <dbReference type="SAM" id="Phobius"/>
    </source>
</evidence>
<evidence type="ECO:0000313" key="4">
    <source>
        <dbReference type="EMBL" id="MBL7526693.1"/>
    </source>
</evidence>
<keyword evidence="1" id="KW-1133">Transmembrane helix</keyword>
<accession>A0ABS1WBH7</accession>
<dbReference type="Pfam" id="PF04173">
    <property type="entry name" value="DoxD"/>
    <property type="match status" value="1"/>
</dbReference>
<feature type="transmembrane region" description="Helical" evidence="1">
    <location>
        <begin position="111"/>
        <end position="129"/>
    </location>
</feature>
<dbReference type="InterPro" id="IPR051907">
    <property type="entry name" value="DoxX-like_oxidoreductase"/>
</dbReference>
<dbReference type="InterPro" id="IPR011636">
    <property type="entry name" value="DoxA"/>
</dbReference>
<reference evidence="4 5" key="1">
    <citation type="submission" date="2020-12" db="EMBL/GenBank/DDBJ databases">
        <title>WGS of Legionella: environmental sample.</title>
        <authorList>
            <person name="Cristino S."/>
            <person name="Girolamini L."/>
            <person name="Salaris S."/>
            <person name="Pascale M.R."/>
            <person name="Mazzotta M."/>
            <person name="Orsini M."/>
            <person name="Grottola A."/>
        </authorList>
    </citation>
    <scope>NUCLEOTIDE SEQUENCE [LARGE SCALE GENOMIC DNA]</scope>
    <source>
        <strain evidence="4 5">30cs62</strain>
    </source>
</reference>
<dbReference type="InterPro" id="IPR007301">
    <property type="entry name" value="DoxD"/>
</dbReference>
<feature type="transmembrane region" description="Helical" evidence="1">
    <location>
        <begin position="83"/>
        <end position="105"/>
    </location>
</feature>
<organism evidence="4 5">
    <name type="scientific">Legionella bononiensis</name>
    <dbReference type="NCBI Taxonomy" id="2793102"/>
    <lineage>
        <taxon>Bacteria</taxon>
        <taxon>Pseudomonadati</taxon>
        <taxon>Pseudomonadota</taxon>
        <taxon>Gammaproteobacteria</taxon>
        <taxon>Legionellales</taxon>
        <taxon>Legionellaceae</taxon>
        <taxon>Legionella</taxon>
    </lineage>
</organism>
<dbReference type="PANTHER" id="PTHR33452:SF1">
    <property type="entry name" value="INNER MEMBRANE PROTEIN YPHA-RELATED"/>
    <property type="match status" value="1"/>
</dbReference>
<name>A0ABS1WBH7_9GAMM</name>
<dbReference type="Proteomes" id="UP000809910">
    <property type="component" value="Unassembled WGS sequence"/>
</dbReference>
<keyword evidence="5" id="KW-1185">Reference proteome</keyword>
<feature type="transmembrane region" description="Helical" evidence="1">
    <location>
        <begin position="141"/>
        <end position="161"/>
    </location>
</feature>
<feature type="domain" description="TQO small subunit DoxD" evidence="2">
    <location>
        <begin position="23"/>
        <end position="179"/>
    </location>
</feature>
<evidence type="ECO:0000313" key="5">
    <source>
        <dbReference type="Proteomes" id="UP000809910"/>
    </source>
</evidence>
<protein>
    <submittedName>
        <fullName evidence="4">DoxX family membrane protein</fullName>
    </submittedName>
</protein>
<evidence type="ECO:0000259" key="3">
    <source>
        <dbReference type="Pfam" id="PF07680"/>
    </source>
</evidence>
<dbReference type="EMBL" id="JADWVN010000016">
    <property type="protein sequence ID" value="MBL7526693.1"/>
    <property type="molecule type" value="Genomic_DNA"/>
</dbReference>
<dbReference type="RefSeq" id="WP_203113969.1">
    <property type="nucleotide sequence ID" value="NZ_JADOBG010000021.1"/>
</dbReference>
<keyword evidence="1" id="KW-0812">Transmembrane</keyword>
<feature type="transmembrane region" description="Helical" evidence="1">
    <location>
        <begin position="194"/>
        <end position="213"/>
    </location>
</feature>
<dbReference type="Pfam" id="PF07680">
    <property type="entry name" value="DoxA"/>
    <property type="match status" value="1"/>
</dbReference>
<feature type="transmembrane region" description="Helical" evidence="1">
    <location>
        <begin position="15"/>
        <end position="34"/>
    </location>
</feature>
<keyword evidence="1" id="KW-0472">Membrane</keyword>